<protein>
    <submittedName>
        <fullName evidence="2">Hypp7094 protein</fullName>
    </submittedName>
</protein>
<dbReference type="OrthoDB" id="10015131at2759"/>
<dbReference type="AlphaFoldDB" id="A0A8K0EBN9"/>
<feature type="signal peptide" evidence="1">
    <location>
        <begin position="1"/>
        <end position="16"/>
    </location>
</feature>
<keyword evidence="1" id="KW-0732">Signal</keyword>
<name>A0A8K0EBN9_BRALA</name>
<dbReference type="Proteomes" id="UP000838412">
    <property type="component" value="Chromosome 13"/>
</dbReference>
<gene>
    <name evidence="2" type="primary">Hypp7094</name>
    <name evidence="2" type="ORF">BLAG_LOCUS6411</name>
</gene>
<evidence type="ECO:0000313" key="3">
    <source>
        <dbReference type="Proteomes" id="UP000838412"/>
    </source>
</evidence>
<organism evidence="2 3">
    <name type="scientific">Branchiostoma lanceolatum</name>
    <name type="common">Common lancelet</name>
    <name type="synonym">Amphioxus lanceolatum</name>
    <dbReference type="NCBI Taxonomy" id="7740"/>
    <lineage>
        <taxon>Eukaryota</taxon>
        <taxon>Metazoa</taxon>
        <taxon>Chordata</taxon>
        <taxon>Cephalochordata</taxon>
        <taxon>Leptocardii</taxon>
        <taxon>Amphioxiformes</taxon>
        <taxon>Branchiostomatidae</taxon>
        <taxon>Branchiostoma</taxon>
    </lineage>
</organism>
<evidence type="ECO:0000256" key="1">
    <source>
        <dbReference type="SAM" id="SignalP"/>
    </source>
</evidence>
<accession>A0A8K0EBN9</accession>
<proteinExistence type="predicted"/>
<sequence>MFQLAVLLVTVTVAAAADTTRPTTTFRPTTTHYHPGCESQCCTWPSQHAVGESWHEQFEGFCQDCVCLATGKVCEPCPPRECFRPVEILSHHGTMAAGESAIIELRPVRQYVPVDTTACSGDGCCRCRHNPANNNQTDNNLQTNHWIRSGMREPVFLADAARAG</sequence>
<dbReference type="EMBL" id="OV696698">
    <property type="protein sequence ID" value="CAH1243435.1"/>
    <property type="molecule type" value="Genomic_DNA"/>
</dbReference>
<reference evidence="2" key="1">
    <citation type="submission" date="2022-01" db="EMBL/GenBank/DDBJ databases">
        <authorList>
            <person name="Braso-Vives M."/>
        </authorList>
    </citation>
    <scope>NUCLEOTIDE SEQUENCE</scope>
</reference>
<feature type="chain" id="PRO_5035452695" evidence="1">
    <location>
        <begin position="17"/>
        <end position="164"/>
    </location>
</feature>
<evidence type="ECO:0000313" key="2">
    <source>
        <dbReference type="EMBL" id="CAH1243435.1"/>
    </source>
</evidence>
<keyword evidence="3" id="KW-1185">Reference proteome</keyword>